<evidence type="ECO:0000313" key="2">
    <source>
        <dbReference type="EMBL" id="UQF79599.1"/>
    </source>
</evidence>
<organism evidence="2 3">
    <name type="scientific">Actinomyces graevenitzii</name>
    <dbReference type="NCBI Taxonomy" id="55565"/>
    <lineage>
        <taxon>Bacteria</taxon>
        <taxon>Bacillati</taxon>
        <taxon>Actinomycetota</taxon>
        <taxon>Actinomycetes</taxon>
        <taxon>Actinomycetales</taxon>
        <taxon>Actinomycetaceae</taxon>
        <taxon>Actinomyces</taxon>
    </lineage>
</organism>
<gene>
    <name evidence="2" type="ORF">M3I41_08515</name>
</gene>
<proteinExistence type="predicted"/>
<feature type="compositionally biased region" description="Low complexity" evidence="1">
    <location>
        <begin position="7"/>
        <end position="18"/>
    </location>
</feature>
<dbReference type="KEGG" id="agh:M3I41_08515"/>
<feature type="region of interest" description="Disordered" evidence="1">
    <location>
        <begin position="47"/>
        <end position="97"/>
    </location>
</feature>
<name>A0A9E7AJ39_9ACTO</name>
<sequence>MTSQNSADAGAPIADVPAPDAPVPGAPASEVVAADQANPAFVAATSAASAATAAGHTEAPLAQAFPAQAEPPNQAGHPTQAGRRRRRVVHLGPKDRERVAEGANLEQIVQEALGKVDAERPAWSREDLRREDPSAHTNDARLLGDVPPHYGNGA</sequence>
<feature type="compositionally biased region" description="Basic and acidic residues" evidence="1">
    <location>
        <begin position="116"/>
        <end position="134"/>
    </location>
</feature>
<protein>
    <submittedName>
        <fullName evidence="2">Uncharacterized protein</fullName>
    </submittedName>
</protein>
<feature type="region of interest" description="Disordered" evidence="1">
    <location>
        <begin position="1"/>
        <end position="28"/>
    </location>
</feature>
<dbReference type="EMBL" id="CP097095">
    <property type="protein sequence ID" value="UQF79599.1"/>
    <property type="molecule type" value="Genomic_DNA"/>
</dbReference>
<reference evidence="2" key="1">
    <citation type="submission" date="2022-05" db="EMBL/GenBank/DDBJ databases">
        <title>Using nanopore sequencing to obtain complete genomes from saliva samples.</title>
        <authorList>
            <person name="Baker J.L."/>
        </authorList>
    </citation>
    <scope>NUCLEOTIDE SEQUENCE</scope>
    <source>
        <strain evidence="2">JCVI-JB-Ag32</strain>
    </source>
</reference>
<dbReference type="AlphaFoldDB" id="A0A9E7AJ39"/>
<evidence type="ECO:0000256" key="1">
    <source>
        <dbReference type="SAM" id="MobiDB-lite"/>
    </source>
</evidence>
<dbReference type="Proteomes" id="UP000830236">
    <property type="component" value="Chromosome"/>
</dbReference>
<evidence type="ECO:0000313" key="3">
    <source>
        <dbReference type="Proteomes" id="UP000830236"/>
    </source>
</evidence>
<accession>A0A9E7AJ39</accession>
<feature type="region of interest" description="Disordered" evidence="1">
    <location>
        <begin position="116"/>
        <end position="154"/>
    </location>
</feature>